<feature type="region of interest" description="Disordered" evidence="1">
    <location>
        <begin position="52"/>
        <end position="89"/>
    </location>
</feature>
<dbReference type="EMBL" id="CAMXCT020000321">
    <property type="protein sequence ID" value="CAL1130483.1"/>
    <property type="molecule type" value="Genomic_DNA"/>
</dbReference>
<evidence type="ECO:0000256" key="1">
    <source>
        <dbReference type="SAM" id="MobiDB-lite"/>
    </source>
</evidence>
<sequence length="301" mass="32946">MCSSIGVIAMTEPTDAYSRMLHEALVHLGERLDSLGADVLRIDSSLATLTEQAEKMPKPESACQEKGGRLPQKGAVGTPNSTASARGSVSKRIVALERGQRTLAAGTRRALRQALAAQRAVKESSVPVVATSHESWEFPCWLDNFLQQEFHQLDGQVSKLSTSLQREAFPPENSRPAPRSSYPTSLHSMRSDHNRPAIPREGVTIPVQEARTATKCVQEPQCRPPSWTDASGGAQGAQAPQAPQAPQAAGDRDQTLVEMMEEAVEEAEMEQLHKAAREEAERLRKELSRVQKLSARTKNKR</sequence>
<feature type="compositionally biased region" description="Basic and acidic residues" evidence="1">
    <location>
        <begin position="270"/>
        <end position="289"/>
    </location>
</feature>
<feature type="compositionally biased region" description="Polar residues" evidence="1">
    <location>
        <begin position="78"/>
        <end position="87"/>
    </location>
</feature>
<name>A0A9P1BRE6_9DINO</name>
<keyword evidence="4" id="KW-1185">Reference proteome</keyword>
<proteinExistence type="predicted"/>
<evidence type="ECO:0000313" key="4">
    <source>
        <dbReference type="Proteomes" id="UP001152797"/>
    </source>
</evidence>
<dbReference type="EMBL" id="CAMXCT010000321">
    <property type="protein sequence ID" value="CAI3977108.1"/>
    <property type="molecule type" value="Genomic_DNA"/>
</dbReference>
<organism evidence="2">
    <name type="scientific">Cladocopium goreaui</name>
    <dbReference type="NCBI Taxonomy" id="2562237"/>
    <lineage>
        <taxon>Eukaryota</taxon>
        <taxon>Sar</taxon>
        <taxon>Alveolata</taxon>
        <taxon>Dinophyceae</taxon>
        <taxon>Suessiales</taxon>
        <taxon>Symbiodiniaceae</taxon>
        <taxon>Cladocopium</taxon>
    </lineage>
</organism>
<accession>A0A9P1BRE6</accession>
<dbReference type="Proteomes" id="UP001152797">
    <property type="component" value="Unassembled WGS sequence"/>
</dbReference>
<evidence type="ECO:0000313" key="2">
    <source>
        <dbReference type="EMBL" id="CAI3977108.1"/>
    </source>
</evidence>
<feature type="region of interest" description="Disordered" evidence="1">
    <location>
        <begin position="215"/>
        <end position="301"/>
    </location>
</feature>
<protein>
    <submittedName>
        <fullName evidence="2">Uncharacterized protein</fullName>
    </submittedName>
</protein>
<dbReference type="AlphaFoldDB" id="A0A9P1BRE6"/>
<feature type="compositionally biased region" description="Acidic residues" evidence="1">
    <location>
        <begin position="259"/>
        <end position="269"/>
    </location>
</feature>
<reference evidence="2" key="1">
    <citation type="submission" date="2022-10" db="EMBL/GenBank/DDBJ databases">
        <authorList>
            <person name="Chen Y."/>
            <person name="Dougan E. K."/>
            <person name="Chan C."/>
            <person name="Rhodes N."/>
            <person name="Thang M."/>
        </authorList>
    </citation>
    <scope>NUCLEOTIDE SEQUENCE</scope>
</reference>
<evidence type="ECO:0000313" key="3">
    <source>
        <dbReference type="EMBL" id="CAL4764420.1"/>
    </source>
</evidence>
<reference evidence="3 4" key="2">
    <citation type="submission" date="2024-05" db="EMBL/GenBank/DDBJ databases">
        <authorList>
            <person name="Chen Y."/>
            <person name="Shah S."/>
            <person name="Dougan E. K."/>
            <person name="Thang M."/>
            <person name="Chan C."/>
        </authorList>
    </citation>
    <scope>NUCLEOTIDE SEQUENCE [LARGE SCALE GENOMIC DNA]</scope>
</reference>
<feature type="compositionally biased region" description="Low complexity" evidence="1">
    <location>
        <begin position="236"/>
        <end position="249"/>
    </location>
</feature>
<feature type="region of interest" description="Disordered" evidence="1">
    <location>
        <begin position="162"/>
        <end position="198"/>
    </location>
</feature>
<dbReference type="EMBL" id="CAMXCT030000321">
    <property type="protein sequence ID" value="CAL4764420.1"/>
    <property type="molecule type" value="Genomic_DNA"/>
</dbReference>
<comment type="caution">
    <text evidence="2">The sequence shown here is derived from an EMBL/GenBank/DDBJ whole genome shotgun (WGS) entry which is preliminary data.</text>
</comment>
<gene>
    <name evidence="2" type="ORF">C1SCF055_LOCUS5278</name>
</gene>